<dbReference type="EMBL" id="CP121196">
    <property type="protein sequence ID" value="XBH18021.1"/>
    <property type="molecule type" value="Genomic_DNA"/>
</dbReference>
<protein>
    <submittedName>
        <fullName evidence="1">Uncharacterized protein</fullName>
    </submittedName>
</protein>
<reference evidence="1" key="1">
    <citation type="submission" date="2023-03" db="EMBL/GenBank/DDBJ databases">
        <title>Edaphobacter sp.</title>
        <authorList>
            <person name="Huber K.J."/>
            <person name="Papendorf J."/>
            <person name="Pilke C."/>
            <person name="Bunk B."/>
            <person name="Sproeer C."/>
            <person name="Pester M."/>
        </authorList>
    </citation>
    <scope>NUCLEOTIDE SEQUENCE</scope>
    <source>
        <strain evidence="1">DSM 110680</strain>
    </source>
</reference>
<proteinExistence type="predicted"/>
<name>A0AAU7DL20_9BACT</name>
<organism evidence="1">
    <name type="scientific">Telmatobacter sp. DSM 110680</name>
    <dbReference type="NCBI Taxonomy" id="3036704"/>
    <lineage>
        <taxon>Bacteria</taxon>
        <taxon>Pseudomonadati</taxon>
        <taxon>Acidobacteriota</taxon>
        <taxon>Terriglobia</taxon>
        <taxon>Terriglobales</taxon>
        <taxon>Acidobacteriaceae</taxon>
        <taxon>Telmatobacter</taxon>
    </lineage>
</organism>
<accession>A0AAU7DL20</accession>
<dbReference type="RefSeq" id="WP_348263247.1">
    <property type="nucleotide sequence ID" value="NZ_CP121196.1"/>
</dbReference>
<gene>
    <name evidence="1" type="ORF">P8935_01515</name>
</gene>
<sequence>MLEALRRGGIVCLLPEVIQPHWRGPAALLAGFPIVIHFIGLPSVANPGAAQFLIASCYWFDLATYREDDERRTMLYTSRPQDDIYLELTYWKRKQAWEGFKYRGNEWILSAKGTDLNSFIVQLTCCGIAEGELVQPILNLADTASSGVYIFEPSVGSAGGIQ</sequence>
<evidence type="ECO:0000313" key="1">
    <source>
        <dbReference type="EMBL" id="XBH18021.1"/>
    </source>
</evidence>
<dbReference type="AlphaFoldDB" id="A0AAU7DL20"/>